<dbReference type="EMBL" id="FRBX01000008">
    <property type="protein sequence ID" value="SHN19531.1"/>
    <property type="molecule type" value="Genomic_DNA"/>
</dbReference>
<accession>A0AB36NW34</accession>
<proteinExistence type="predicted"/>
<dbReference type="EMBL" id="MUHB01000020">
    <property type="protein sequence ID" value="OXB00840.1"/>
    <property type="molecule type" value="Genomic_DNA"/>
</dbReference>
<name>A0AB36NW34_9FLAO</name>
<dbReference type="Proteomes" id="UP000184216">
    <property type="component" value="Unassembled WGS sequence"/>
</dbReference>
<dbReference type="AlphaFoldDB" id="A0AB36NW34"/>
<dbReference type="RefSeq" id="WP_073398205.1">
    <property type="nucleotide sequence ID" value="NZ_FRBX01000008.1"/>
</dbReference>
<gene>
    <name evidence="1" type="ORF">B0A72_18890</name>
    <name evidence="2" type="ORF">SAMN05444387_4601</name>
</gene>
<comment type="caution">
    <text evidence="1">The sequence shown here is derived from an EMBL/GenBank/DDBJ whole genome shotgun (WGS) entry which is preliminary data.</text>
</comment>
<reference evidence="1 4" key="1">
    <citation type="submission" date="2016-11" db="EMBL/GenBank/DDBJ databases">
        <title>Whole genomes of Flavobacteriaceae.</title>
        <authorList>
            <person name="Stine C."/>
            <person name="Li C."/>
            <person name="Tadesse D."/>
        </authorList>
    </citation>
    <scope>NUCLEOTIDE SEQUENCE [LARGE SCALE GENOMIC DNA]</scope>
    <source>
        <strain evidence="1 4">ATCC 19366</strain>
    </source>
</reference>
<evidence type="ECO:0000313" key="1">
    <source>
        <dbReference type="EMBL" id="OXB00840.1"/>
    </source>
</evidence>
<reference evidence="2 3" key="2">
    <citation type="submission" date="2016-11" db="EMBL/GenBank/DDBJ databases">
        <authorList>
            <person name="Varghese N."/>
            <person name="Submissions S."/>
        </authorList>
    </citation>
    <scope>NUCLEOTIDE SEQUENCE [LARGE SCALE GENOMIC DNA]</scope>
    <source>
        <strain evidence="2 3">DSM 6368</strain>
    </source>
</reference>
<dbReference type="Proteomes" id="UP000198431">
    <property type="component" value="Unassembled WGS sequence"/>
</dbReference>
<organism evidence="1 4">
    <name type="scientific">Flavobacterium pectinovorum</name>
    <dbReference type="NCBI Taxonomy" id="29533"/>
    <lineage>
        <taxon>Bacteria</taxon>
        <taxon>Pseudomonadati</taxon>
        <taxon>Bacteroidota</taxon>
        <taxon>Flavobacteriia</taxon>
        <taxon>Flavobacteriales</taxon>
        <taxon>Flavobacteriaceae</taxon>
        <taxon>Flavobacterium</taxon>
    </lineage>
</organism>
<sequence length="633" mass="67404">MADIIPSIIEQKYYAGQLLQVEDFNRERDFHIQYRNFGNQQLLSSGVLSGLIVDKRGSTINVSSGAAIDINGAYILLTAEKSYAVTSADGDYQFVISHQTIPVPGTKNQLKSDPALSLIAAGKPINDAILLANVTITNKVVSKLEDAALAVQILSSRIPEQSIQNLDASVITKGIFDRNHIPDLQNLNGKLTPSQLPVLPNNDNAIVQNAFTTGVITGLTASNTDKIAQLTSGIAVDASGNQIVLDNTATYNNSTITAQKGIFSLDMSDPVFQDKTWLLLISPNTADSGSPILEFAENKTKDKVILATVRVTAGLVVVSSNDRESVELKTDRLPELTPDILPDIKDLKGRVAIIQLPGLGEMTGKLNPGQVPQIQELQGQLTVGQLPPDIIGTKEYLTFFVNQAVVGEGAKIQFSWITDKGVDSLSLSYFSEVGINNLSTGDNAIKLTDASFSYTILATTTFTLTALIKGVIVGQKQLTITVFTLLELARLQFANNKSANDCISLILNQFPTATANDSAIALAKAGYKSTETAGALKIGFPKLTPAQVAAALSAAFGKTTPADLAKSDKEKGLTAIEAGGNLVSQFPGISAMDFGVSLGQAGYSTEQLGPALKQYFPKLSPAEVANIFHQSYK</sequence>
<evidence type="ECO:0000313" key="3">
    <source>
        <dbReference type="Proteomes" id="UP000184216"/>
    </source>
</evidence>
<protein>
    <submittedName>
        <fullName evidence="1">Uncharacterized protein</fullName>
    </submittedName>
</protein>
<keyword evidence="3" id="KW-1185">Reference proteome</keyword>
<evidence type="ECO:0000313" key="4">
    <source>
        <dbReference type="Proteomes" id="UP000198431"/>
    </source>
</evidence>
<evidence type="ECO:0000313" key="2">
    <source>
        <dbReference type="EMBL" id="SHN19531.1"/>
    </source>
</evidence>